<dbReference type="InterPro" id="IPR018170">
    <property type="entry name" value="Aldo/ket_reductase_CS"/>
</dbReference>
<dbReference type="AlphaFoldDB" id="A0A5C3PIS5"/>
<evidence type="ECO:0000259" key="6">
    <source>
        <dbReference type="Pfam" id="PF00248"/>
    </source>
</evidence>
<dbReference type="GO" id="GO:0016491">
    <property type="term" value="F:oxidoreductase activity"/>
    <property type="evidence" value="ECO:0007669"/>
    <property type="project" value="UniProtKB-KW"/>
</dbReference>
<dbReference type="InParanoid" id="A0A5C3PIS5"/>
<reference evidence="7 8" key="1">
    <citation type="journal article" date="2019" name="Nat. Ecol. Evol.">
        <title>Megaphylogeny resolves global patterns of mushroom evolution.</title>
        <authorList>
            <person name="Varga T."/>
            <person name="Krizsan K."/>
            <person name="Foldi C."/>
            <person name="Dima B."/>
            <person name="Sanchez-Garcia M."/>
            <person name="Sanchez-Ramirez S."/>
            <person name="Szollosi G.J."/>
            <person name="Szarkandi J.G."/>
            <person name="Papp V."/>
            <person name="Albert L."/>
            <person name="Andreopoulos W."/>
            <person name="Angelini C."/>
            <person name="Antonin V."/>
            <person name="Barry K.W."/>
            <person name="Bougher N.L."/>
            <person name="Buchanan P."/>
            <person name="Buyck B."/>
            <person name="Bense V."/>
            <person name="Catcheside P."/>
            <person name="Chovatia M."/>
            <person name="Cooper J."/>
            <person name="Damon W."/>
            <person name="Desjardin D."/>
            <person name="Finy P."/>
            <person name="Geml J."/>
            <person name="Haridas S."/>
            <person name="Hughes K."/>
            <person name="Justo A."/>
            <person name="Karasinski D."/>
            <person name="Kautmanova I."/>
            <person name="Kiss B."/>
            <person name="Kocsube S."/>
            <person name="Kotiranta H."/>
            <person name="LaButti K.M."/>
            <person name="Lechner B.E."/>
            <person name="Liimatainen K."/>
            <person name="Lipzen A."/>
            <person name="Lukacs Z."/>
            <person name="Mihaltcheva S."/>
            <person name="Morgado L.N."/>
            <person name="Niskanen T."/>
            <person name="Noordeloos M.E."/>
            <person name="Ohm R.A."/>
            <person name="Ortiz-Santana B."/>
            <person name="Ovrebo C."/>
            <person name="Racz N."/>
            <person name="Riley R."/>
            <person name="Savchenko A."/>
            <person name="Shiryaev A."/>
            <person name="Soop K."/>
            <person name="Spirin V."/>
            <person name="Szebenyi C."/>
            <person name="Tomsovsky M."/>
            <person name="Tulloss R.E."/>
            <person name="Uehling J."/>
            <person name="Grigoriev I.V."/>
            <person name="Vagvolgyi C."/>
            <person name="Papp T."/>
            <person name="Martin F.M."/>
            <person name="Miettinen O."/>
            <person name="Hibbett D.S."/>
            <person name="Nagy L.G."/>
        </authorList>
    </citation>
    <scope>NUCLEOTIDE SEQUENCE [LARGE SCALE GENOMIC DNA]</scope>
    <source>
        <strain evidence="7 8">HHB13444</strain>
    </source>
</reference>
<keyword evidence="2" id="KW-0560">Oxidoreductase</keyword>
<dbReference type="InterPro" id="IPR036812">
    <property type="entry name" value="NAD(P)_OxRdtase_dom_sf"/>
</dbReference>
<dbReference type="CDD" id="cd19071">
    <property type="entry name" value="AKR_AKR1-5-like"/>
    <property type="match status" value="1"/>
</dbReference>
<feature type="domain" description="NADP-dependent oxidoreductase" evidence="6">
    <location>
        <begin position="40"/>
        <end position="270"/>
    </location>
</feature>
<evidence type="ECO:0000313" key="8">
    <source>
        <dbReference type="Proteomes" id="UP000308197"/>
    </source>
</evidence>
<dbReference type="SUPFAM" id="SSF51430">
    <property type="entry name" value="NAD(P)-linked oxidoreductase"/>
    <property type="match status" value="1"/>
</dbReference>
<dbReference type="PANTHER" id="PTHR43827">
    <property type="entry name" value="2,5-DIKETO-D-GLUCONIC ACID REDUCTASE"/>
    <property type="match status" value="1"/>
</dbReference>
<protein>
    <submittedName>
        <fullName evidence="7">Aldo/keto reductase</fullName>
    </submittedName>
</protein>
<evidence type="ECO:0000256" key="4">
    <source>
        <dbReference type="PIRSR" id="PIRSR000097-2"/>
    </source>
</evidence>
<feature type="active site" description="Proton donor" evidence="3">
    <location>
        <position position="61"/>
    </location>
</feature>
<feature type="binding site" evidence="4">
    <location>
        <position position="119"/>
    </location>
    <ligand>
        <name>substrate</name>
    </ligand>
</feature>
<evidence type="ECO:0000256" key="5">
    <source>
        <dbReference type="PIRSR" id="PIRSR000097-3"/>
    </source>
</evidence>
<dbReference type="PANTHER" id="PTHR43827:SF13">
    <property type="entry name" value="ALDO_KETO REDUCTASE FAMILY PROTEIN"/>
    <property type="match status" value="1"/>
</dbReference>
<dbReference type="InterPro" id="IPR020471">
    <property type="entry name" value="AKR"/>
</dbReference>
<evidence type="ECO:0000256" key="2">
    <source>
        <dbReference type="ARBA" id="ARBA00023002"/>
    </source>
</evidence>
<dbReference type="PRINTS" id="PR00069">
    <property type="entry name" value="ALDKETRDTASE"/>
</dbReference>
<dbReference type="Pfam" id="PF00248">
    <property type="entry name" value="Aldo_ket_red"/>
    <property type="match status" value="1"/>
</dbReference>
<gene>
    <name evidence="7" type="ORF">K466DRAFT_661536</name>
</gene>
<accession>A0A5C3PIS5</accession>
<dbReference type="Gene3D" id="3.20.20.100">
    <property type="entry name" value="NADP-dependent oxidoreductase domain"/>
    <property type="match status" value="1"/>
</dbReference>
<organism evidence="7 8">
    <name type="scientific">Polyporus arcularius HHB13444</name>
    <dbReference type="NCBI Taxonomy" id="1314778"/>
    <lineage>
        <taxon>Eukaryota</taxon>
        <taxon>Fungi</taxon>
        <taxon>Dikarya</taxon>
        <taxon>Basidiomycota</taxon>
        <taxon>Agaricomycotina</taxon>
        <taxon>Agaricomycetes</taxon>
        <taxon>Polyporales</taxon>
        <taxon>Polyporaceae</taxon>
        <taxon>Polyporus</taxon>
    </lineage>
</organism>
<evidence type="ECO:0000256" key="1">
    <source>
        <dbReference type="ARBA" id="ARBA00007905"/>
    </source>
</evidence>
<dbReference type="InterPro" id="IPR023210">
    <property type="entry name" value="NADP_OxRdtase_dom"/>
</dbReference>
<proteinExistence type="inferred from homology"/>
<keyword evidence="8" id="KW-1185">Reference proteome</keyword>
<feature type="site" description="Lowers pKa of active site Tyr" evidence="5">
    <location>
        <position position="86"/>
    </location>
</feature>
<dbReference type="STRING" id="1314778.A0A5C3PIS5"/>
<evidence type="ECO:0000313" key="7">
    <source>
        <dbReference type="EMBL" id="TFK89476.1"/>
    </source>
</evidence>
<comment type="similarity">
    <text evidence="1">Belongs to the aldo/keto reductase family.</text>
</comment>
<dbReference type="PROSITE" id="PS00063">
    <property type="entry name" value="ALDOKETO_REDUCTASE_3"/>
    <property type="match status" value="1"/>
</dbReference>
<dbReference type="PROSITE" id="PS00798">
    <property type="entry name" value="ALDOKETO_REDUCTASE_1"/>
    <property type="match status" value="1"/>
</dbReference>
<name>A0A5C3PIS5_9APHY</name>
<dbReference type="PROSITE" id="PS00062">
    <property type="entry name" value="ALDOKETO_REDUCTASE_2"/>
    <property type="match status" value="1"/>
</dbReference>
<dbReference type="Proteomes" id="UP000308197">
    <property type="component" value="Unassembled WGS sequence"/>
</dbReference>
<dbReference type="EMBL" id="ML211075">
    <property type="protein sequence ID" value="TFK89476.1"/>
    <property type="molecule type" value="Genomic_DNA"/>
</dbReference>
<sequence length="285" mass="32047">MMSESQSAVPEGLTLASTVRMSTGYDMPRLGFGVYQNYTTQDSVLEAFRVGYRHVDTAQAYRNEADVGSAFRESGLRRSDVFITTKCISKTHGYEKTLRAVDISLERLGLGYIDLFLIHDPYKGTELRLQTYRALLDAQRAGKIRTVGVSNFGIKHLEEIRAAGLETPSVNQIELHPFCQQRPIVAYCRQHGIVVQAYSPLIRGKTDHPVFMELASKHNRDPAQILLRWCLQHGFIPLPKSATPARIQSNTELYDFSLDKEDMQRLDALDQGKAGAVTWNPVDAE</sequence>
<dbReference type="PIRSF" id="PIRSF000097">
    <property type="entry name" value="AKR"/>
    <property type="match status" value="1"/>
</dbReference>
<evidence type="ECO:0000256" key="3">
    <source>
        <dbReference type="PIRSR" id="PIRSR000097-1"/>
    </source>
</evidence>
<dbReference type="FunFam" id="3.20.20.100:FF:000015">
    <property type="entry name" value="Oxidoreductase, aldo/keto reductase family"/>
    <property type="match status" value="1"/>
</dbReference>